<reference evidence="2" key="1">
    <citation type="journal article" date="2020" name="New Phytol.">
        <title>Comparative genomics reveals dynamic genome evolution in host specialist ectomycorrhizal fungi.</title>
        <authorList>
            <person name="Lofgren L.A."/>
            <person name="Nguyen N.H."/>
            <person name="Vilgalys R."/>
            <person name="Ruytinx J."/>
            <person name="Liao H.L."/>
            <person name="Branco S."/>
            <person name="Kuo A."/>
            <person name="LaButti K."/>
            <person name="Lipzen A."/>
            <person name="Andreopoulos W."/>
            <person name="Pangilinan J."/>
            <person name="Riley R."/>
            <person name="Hundley H."/>
            <person name="Na H."/>
            <person name="Barry K."/>
            <person name="Grigoriev I.V."/>
            <person name="Stajich J.E."/>
            <person name="Kennedy P.G."/>
        </authorList>
    </citation>
    <scope>NUCLEOTIDE SEQUENCE</scope>
    <source>
        <strain evidence="2">S12</strain>
    </source>
</reference>
<keyword evidence="1" id="KW-0812">Transmembrane</keyword>
<dbReference type="Proteomes" id="UP000719766">
    <property type="component" value="Unassembled WGS sequence"/>
</dbReference>
<gene>
    <name evidence="2" type="ORF">HD556DRAFT_1447817</name>
</gene>
<keyword evidence="1" id="KW-0472">Membrane</keyword>
<keyword evidence="3" id="KW-1185">Reference proteome</keyword>
<dbReference type="GeneID" id="64601107"/>
<feature type="transmembrane region" description="Helical" evidence="1">
    <location>
        <begin position="235"/>
        <end position="254"/>
    </location>
</feature>
<evidence type="ECO:0000256" key="1">
    <source>
        <dbReference type="SAM" id="Phobius"/>
    </source>
</evidence>
<dbReference type="EMBL" id="JABBWE010000068">
    <property type="protein sequence ID" value="KAG1788413.1"/>
    <property type="molecule type" value="Genomic_DNA"/>
</dbReference>
<evidence type="ECO:0000313" key="2">
    <source>
        <dbReference type="EMBL" id="KAG1788413.1"/>
    </source>
</evidence>
<feature type="transmembrane region" description="Helical" evidence="1">
    <location>
        <begin position="87"/>
        <end position="108"/>
    </location>
</feature>
<dbReference type="RefSeq" id="XP_041155641.1">
    <property type="nucleotide sequence ID" value="XM_041307343.1"/>
</dbReference>
<evidence type="ECO:0000313" key="3">
    <source>
        <dbReference type="Proteomes" id="UP000719766"/>
    </source>
</evidence>
<feature type="transmembrane region" description="Helical" evidence="1">
    <location>
        <begin position="205"/>
        <end position="223"/>
    </location>
</feature>
<comment type="caution">
    <text evidence="2">The sequence shown here is derived from an EMBL/GenBank/DDBJ whole genome shotgun (WGS) entry which is preliminary data.</text>
</comment>
<feature type="transmembrane region" description="Helical" evidence="1">
    <location>
        <begin position="162"/>
        <end position="184"/>
    </location>
</feature>
<proteinExistence type="predicted"/>
<accession>A0A9P7AGN6</accession>
<feature type="transmembrane region" description="Helical" evidence="1">
    <location>
        <begin position="53"/>
        <end position="75"/>
    </location>
</feature>
<feature type="transmembrane region" description="Helical" evidence="1">
    <location>
        <begin position="120"/>
        <end position="142"/>
    </location>
</feature>
<name>A0A9P7AGN6_9AGAM</name>
<sequence>MLPSAIDPVARNIAILTTTLTAFMGLEYLWFIKEEIRLVWPRFLKTTEAKVYVVIRYAGLAGSSFNIWFAFRMLSGVPNGPFACRAWYWYQTTMTQCLVLSVESLLMLRVNKMYGKGKSIRALLIIFGGAQFAAMAANARLVVIGTRYSPTCVIISPYHSRIYVGVSIIVTFMFILSTMLWRFFGNSSGWSEAPRAWLKLAVRDGSCTTIAILAIFIFMFLCNTRVIDTQMSGNIIFYVLLSCLWFAVECKILSSRSLPHSLSQAGRIVLHEAKFHEIQESQKGDINDQSRWTLTIEVDLDDIRPFDDSDACPTGPSGLGVESTEVSTPFDSMSNAGTRDIADKHLCGEDNMQLSSCAPTFIPIEKCISGV</sequence>
<dbReference type="AlphaFoldDB" id="A0A9P7AGN6"/>
<dbReference type="OrthoDB" id="2637653at2759"/>
<feature type="transmembrane region" description="Helical" evidence="1">
    <location>
        <begin position="12"/>
        <end position="32"/>
    </location>
</feature>
<keyword evidence="1" id="KW-1133">Transmembrane helix</keyword>
<protein>
    <submittedName>
        <fullName evidence="2">Uncharacterized protein</fullName>
    </submittedName>
</protein>
<organism evidence="2 3">
    <name type="scientific">Suillus plorans</name>
    <dbReference type="NCBI Taxonomy" id="116603"/>
    <lineage>
        <taxon>Eukaryota</taxon>
        <taxon>Fungi</taxon>
        <taxon>Dikarya</taxon>
        <taxon>Basidiomycota</taxon>
        <taxon>Agaricomycotina</taxon>
        <taxon>Agaricomycetes</taxon>
        <taxon>Agaricomycetidae</taxon>
        <taxon>Boletales</taxon>
        <taxon>Suillineae</taxon>
        <taxon>Suillaceae</taxon>
        <taxon>Suillus</taxon>
    </lineage>
</organism>